<feature type="transmembrane region" description="Helical" evidence="2">
    <location>
        <begin position="110"/>
        <end position="134"/>
    </location>
</feature>
<keyword evidence="2" id="KW-0812">Transmembrane</keyword>
<dbReference type="RefSeq" id="WP_141305372.1">
    <property type="nucleotide sequence ID" value="NZ_BJMO01000003.1"/>
</dbReference>
<protein>
    <submittedName>
        <fullName evidence="3">Integral membrane protein</fullName>
    </submittedName>
</protein>
<organism evidence="3 4">
    <name type="scientific">Sinomonas atrocyanea</name>
    <dbReference type="NCBI Taxonomy" id="37927"/>
    <lineage>
        <taxon>Bacteria</taxon>
        <taxon>Bacillati</taxon>
        <taxon>Actinomycetota</taxon>
        <taxon>Actinomycetes</taxon>
        <taxon>Micrococcales</taxon>
        <taxon>Micrococcaceae</taxon>
        <taxon>Sinomonas</taxon>
    </lineage>
</organism>
<accession>A0A127A286</accession>
<keyword evidence="2" id="KW-0472">Membrane</keyword>
<gene>
    <name evidence="3" type="ORF">SA2016_2053</name>
</gene>
<evidence type="ECO:0000313" key="3">
    <source>
        <dbReference type="EMBL" id="AMM32725.1"/>
    </source>
</evidence>
<dbReference type="PATRIC" id="fig|37927.3.peg.2104"/>
<dbReference type="OrthoDB" id="154912at2"/>
<dbReference type="PANTHER" id="PTHR40078:SF1">
    <property type="entry name" value="INTEGRAL MEMBRANE PROTEIN"/>
    <property type="match status" value="1"/>
</dbReference>
<dbReference type="KEGG" id="satk:SA2016_2053"/>
<evidence type="ECO:0000256" key="2">
    <source>
        <dbReference type="SAM" id="Phobius"/>
    </source>
</evidence>
<name>A0A127A286_9MICC</name>
<feature type="transmembrane region" description="Helical" evidence="2">
    <location>
        <begin position="12"/>
        <end position="32"/>
    </location>
</feature>
<dbReference type="STRING" id="37927.SA2016_2053"/>
<feature type="region of interest" description="Disordered" evidence="1">
    <location>
        <begin position="208"/>
        <end position="229"/>
    </location>
</feature>
<keyword evidence="2" id="KW-1133">Transmembrane helix</keyword>
<evidence type="ECO:0000256" key="1">
    <source>
        <dbReference type="SAM" id="MobiDB-lite"/>
    </source>
</evidence>
<dbReference type="InterPro" id="IPR038750">
    <property type="entry name" value="YczE/YyaS-like"/>
</dbReference>
<evidence type="ECO:0000313" key="4">
    <source>
        <dbReference type="Proteomes" id="UP000070134"/>
    </source>
</evidence>
<feature type="transmembrane region" description="Helical" evidence="2">
    <location>
        <begin position="52"/>
        <end position="74"/>
    </location>
</feature>
<dbReference type="PANTHER" id="PTHR40078">
    <property type="entry name" value="INTEGRAL MEMBRANE PROTEIN-RELATED"/>
    <property type="match status" value="1"/>
</dbReference>
<sequence length="229" mass="23630">MNAFLDSPHLAVRLVRLYVGLAAYGLAIALLLRSGLGSSPWDVLSQGVARTVGLSFGATTVAVSVLVLAAWIPLRQRPGWGTLSNTLLIGVFADLGLAWIPAPPEGALHLLWQCSVLAGGLVLLALASALYIGARLGPGPRDGLMTGLVARTGRPVWMVRCAIELTVVLAGWLLGGTVGIGTAVFAFGIGPLIQAAMRLMRVDLGPRADRSPGNARASEEPGVSGAAAR</sequence>
<dbReference type="EMBL" id="CP014518">
    <property type="protein sequence ID" value="AMM32725.1"/>
    <property type="molecule type" value="Genomic_DNA"/>
</dbReference>
<proteinExistence type="predicted"/>
<reference evidence="3 4" key="1">
    <citation type="submission" date="2016-02" db="EMBL/GenBank/DDBJ databases">
        <title>Complete genome of Sinomonas atrocyanea KCTC 3377.</title>
        <authorList>
            <person name="Kim K.M."/>
        </authorList>
    </citation>
    <scope>NUCLEOTIDE SEQUENCE [LARGE SCALE GENOMIC DNA]</scope>
    <source>
        <strain evidence="3 4">KCTC 3377</strain>
    </source>
</reference>
<dbReference type="Proteomes" id="UP000070134">
    <property type="component" value="Chromosome"/>
</dbReference>
<dbReference type="Pfam" id="PF19700">
    <property type="entry name" value="DUF6198"/>
    <property type="match status" value="1"/>
</dbReference>
<feature type="transmembrane region" description="Helical" evidence="2">
    <location>
        <begin position="86"/>
        <end position="104"/>
    </location>
</feature>
<keyword evidence="4" id="KW-1185">Reference proteome</keyword>
<dbReference type="AlphaFoldDB" id="A0A127A286"/>